<reference evidence="8" key="1">
    <citation type="submission" date="2011-06" db="EMBL/GenBank/DDBJ databases">
        <authorList>
            <consortium name="US DOE Joint Genome Institute (JGI-PGF)"/>
            <person name="Lucas S."/>
            <person name="Han J."/>
            <person name="Lapidus A."/>
            <person name="Cheng J.-F."/>
            <person name="Goodwin L."/>
            <person name="Pitluck S."/>
            <person name="Peters L."/>
            <person name="Land M.L."/>
            <person name="Hauser L."/>
            <person name="Vogl K."/>
            <person name="Liu Z."/>
            <person name="Overmann J."/>
            <person name="Frigaard N.-U."/>
            <person name="Bryant D.A."/>
            <person name="Woyke T.J."/>
        </authorList>
    </citation>
    <scope>NUCLEOTIDE SEQUENCE [LARGE SCALE GENOMIC DNA]</scope>
    <source>
        <strain evidence="8">970</strain>
    </source>
</reference>
<dbReference type="InterPro" id="IPR011761">
    <property type="entry name" value="ATP-grasp"/>
</dbReference>
<dbReference type="PANTHER" id="PTHR43585:SF2">
    <property type="entry name" value="ATP-GRASP ENZYME FSQD"/>
    <property type="match status" value="1"/>
</dbReference>
<proteinExistence type="predicted"/>
<dbReference type="EMBL" id="JH603169">
    <property type="protein sequence ID" value="EIC22602.1"/>
    <property type="molecule type" value="Genomic_DNA"/>
</dbReference>
<dbReference type="STRING" id="631362.Thi970DRAFT_02876"/>
<dbReference type="SUPFAM" id="SSF56059">
    <property type="entry name" value="Glutathione synthetase ATP-binding domain-like"/>
    <property type="match status" value="1"/>
</dbReference>
<accession>H8Z1X4</accession>
<evidence type="ECO:0000256" key="5">
    <source>
        <dbReference type="PROSITE-ProRule" id="PRU00409"/>
    </source>
</evidence>
<evidence type="ECO:0000256" key="1">
    <source>
        <dbReference type="ARBA" id="ARBA00022598"/>
    </source>
</evidence>
<evidence type="ECO:0000313" key="7">
    <source>
        <dbReference type="EMBL" id="EIC22602.1"/>
    </source>
</evidence>
<dbReference type="PROSITE" id="PS50975">
    <property type="entry name" value="ATP_GRASP"/>
    <property type="match status" value="1"/>
</dbReference>
<evidence type="ECO:0000256" key="2">
    <source>
        <dbReference type="ARBA" id="ARBA00022741"/>
    </source>
</evidence>
<keyword evidence="4" id="KW-0961">Cell wall biogenesis/degradation</keyword>
<dbReference type="OrthoDB" id="8441067at2"/>
<dbReference type="InterPro" id="IPR052032">
    <property type="entry name" value="ATP-dep_AA_Ligase"/>
</dbReference>
<dbReference type="eggNOG" id="COG0027">
    <property type="taxonomic scope" value="Bacteria"/>
</dbReference>
<dbReference type="AlphaFoldDB" id="H8Z1X4"/>
<dbReference type="SUPFAM" id="SSF52440">
    <property type="entry name" value="PreATP-grasp domain"/>
    <property type="match status" value="1"/>
</dbReference>
<keyword evidence="8" id="KW-1185">Reference proteome</keyword>
<evidence type="ECO:0000256" key="4">
    <source>
        <dbReference type="ARBA" id="ARBA00023316"/>
    </source>
</evidence>
<dbReference type="GO" id="GO:0008716">
    <property type="term" value="F:D-alanine-D-alanine ligase activity"/>
    <property type="evidence" value="ECO:0007669"/>
    <property type="project" value="InterPro"/>
</dbReference>
<keyword evidence="2 5" id="KW-0547">Nucleotide-binding</keyword>
<keyword evidence="3 5" id="KW-0067">ATP-binding</keyword>
<dbReference type="GO" id="GO:0046872">
    <property type="term" value="F:metal ion binding"/>
    <property type="evidence" value="ECO:0007669"/>
    <property type="project" value="InterPro"/>
</dbReference>
<dbReference type="Gene3D" id="3.30.1490.20">
    <property type="entry name" value="ATP-grasp fold, A domain"/>
    <property type="match status" value="1"/>
</dbReference>
<reference evidence="7 8" key="2">
    <citation type="submission" date="2011-11" db="EMBL/GenBank/DDBJ databases">
        <authorList>
            <consortium name="US DOE Joint Genome Institute"/>
            <person name="Lucas S."/>
            <person name="Han J."/>
            <person name="Lapidus A."/>
            <person name="Cheng J.-F."/>
            <person name="Goodwin L."/>
            <person name="Pitluck S."/>
            <person name="Peters L."/>
            <person name="Ovchinnikova G."/>
            <person name="Zhang X."/>
            <person name="Detter J.C."/>
            <person name="Han C."/>
            <person name="Tapia R."/>
            <person name="Land M."/>
            <person name="Hauser L."/>
            <person name="Kyrpides N."/>
            <person name="Ivanova N."/>
            <person name="Pagani I."/>
            <person name="Vogl K."/>
            <person name="Liu Z."/>
            <person name="Overmann J."/>
            <person name="Frigaard N.-U."/>
            <person name="Bryant D."/>
            <person name="Woyke T."/>
        </authorList>
    </citation>
    <scope>NUCLEOTIDE SEQUENCE [LARGE SCALE GENOMIC DNA]</scope>
    <source>
        <strain evidence="7 8">970</strain>
    </source>
</reference>
<evidence type="ECO:0000256" key="3">
    <source>
        <dbReference type="ARBA" id="ARBA00022840"/>
    </source>
</evidence>
<dbReference type="GO" id="GO:0071555">
    <property type="term" value="P:cell wall organization"/>
    <property type="evidence" value="ECO:0007669"/>
    <property type="project" value="UniProtKB-KW"/>
</dbReference>
<dbReference type="Gene3D" id="3.30.470.20">
    <property type="entry name" value="ATP-grasp fold, B domain"/>
    <property type="match status" value="1"/>
</dbReference>
<dbReference type="Proteomes" id="UP000002964">
    <property type="component" value="Unassembled WGS sequence"/>
</dbReference>
<gene>
    <name evidence="7" type="ORF">Thi970DRAFT_02876</name>
</gene>
<evidence type="ECO:0000313" key="8">
    <source>
        <dbReference type="Proteomes" id="UP000002964"/>
    </source>
</evidence>
<dbReference type="InterPro" id="IPR011095">
    <property type="entry name" value="Dala_Dala_lig_C"/>
</dbReference>
<dbReference type="GO" id="GO:0005524">
    <property type="term" value="F:ATP binding"/>
    <property type="evidence" value="ECO:0007669"/>
    <property type="project" value="UniProtKB-UniRule"/>
</dbReference>
<dbReference type="RefSeq" id="WP_009149531.1">
    <property type="nucleotide sequence ID" value="NZ_CP121471.1"/>
</dbReference>
<evidence type="ECO:0000259" key="6">
    <source>
        <dbReference type="PROSITE" id="PS50975"/>
    </source>
</evidence>
<dbReference type="InterPro" id="IPR016185">
    <property type="entry name" value="PreATP-grasp_dom_sf"/>
</dbReference>
<feature type="domain" description="ATP-grasp" evidence="6">
    <location>
        <begin position="109"/>
        <end position="307"/>
    </location>
</feature>
<dbReference type="Gene3D" id="3.40.50.20">
    <property type="match status" value="1"/>
</dbReference>
<name>H8Z1X4_9GAMM</name>
<sequence length="401" mass="44748">MKKKTILFLGAAPTQVPPIRYAREQGHHIITCDYLPNNPGHKIADEWFNVSTTDMDVVLQLAKSKRIDGIVAYASDPAAPTAAYVAEKLGLPGNPYESVLTLQRKDLFRRFLKENQFNVPVSKSFSDTEKNIAKDWASGLKLPIFVKPVDSSGSKGVTEVKDFSLYDQAFDHALHYSRAKKVVIEEKIIKKGHQVAGDGFIVDGRLAFRCWANENFDSLCNGLVPIGQTFPTTHALELQEVAHTETQRLLDLLGMKQGALNFDFVFSDQDEFYFLELGPRNGGCKIPEVIKYATGVDLIKYTVDAALGLDCSALKPTPANGYWSSYMVHAIENGCFKEIYLSDRARRCIVEQDIYVTKGDAVKMFSGSNDTLGEMIMQFSSNSEMQEMISAMEKDIKVILE</sequence>
<dbReference type="PANTHER" id="PTHR43585">
    <property type="entry name" value="FUMIPYRROLE BIOSYNTHESIS PROTEIN C"/>
    <property type="match status" value="1"/>
</dbReference>
<dbReference type="Pfam" id="PF07478">
    <property type="entry name" value="Dala_Dala_lig_C"/>
    <property type="match status" value="1"/>
</dbReference>
<dbReference type="InterPro" id="IPR013815">
    <property type="entry name" value="ATP_grasp_subdomain_1"/>
</dbReference>
<protein>
    <submittedName>
        <fullName evidence="7">Biotin carboxylase</fullName>
    </submittedName>
</protein>
<keyword evidence="1" id="KW-0436">Ligase</keyword>
<organism evidence="7 8">
    <name type="scientific">Thiorhodovibrio frisius</name>
    <dbReference type="NCBI Taxonomy" id="631362"/>
    <lineage>
        <taxon>Bacteria</taxon>
        <taxon>Pseudomonadati</taxon>
        <taxon>Pseudomonadota</taxon>
        <taxon>Gammaproteobacteria</taxon>
        <taxon>Chromatiales</taxon>
        <taxon>Chromatiaceae</taxon>
        <taxon>Thiorhodovibrio</taxon>
    </lineage>
</organism>
<dbReference type="HOGENOM" id="CLU_029016_5_1_6"/>